<reference evidence="2" key="1">
    <citation type="submission" date="2012-08" db="EMBL/GenBank/DDBJ databases">
        <title>The Genome Sequence of Wuchereria bancrofti.</title>
        <authorList>
            <person name="Nutman T.B."/>
            <person name="Fink D.L."/>
            <person name="Russ C."/>
            <person name="Young S."/>
            <person name="Zeng Q."/>
            <person name="Koehrsen M."/>
            <person name="Alvarado L."/>
            <person name="Berlin A."/>
            <person name="Chapman S.B."/>
            <person name="Chen Z."/>
            <person name="Freedman E."/>
            <person name="Gellesch M."/>
            <person name="Goldberg J."/>
            <person name="Griggs A."/>
            <person name="Gujja S."/>
            <person name="Heilman E.R."/>
            <person name="Heiman D."/>
            <person name="Hepburn T."/>
            <person name="Howarth C."/>
            <person name="Jen D."/>
            <person name="Larson L."/>
            <person name="Lewis B."/>
            <person name="Mehta T."/>
            <person name="Park D."/>
            <person name="Pearson M."/>
            <person name="Roberts A."/>
            <person name="Saif S."/>
            <person name="Shea T."/>
            <person name="Shenoy N."/>
            <person name="Sisk P."/>
            <person name="Stolte C."/>
            <person name="Sykes S."/>
            <person name="Walk T."/>
            <person name="White J."/>
            <person name="Yandava C."/>
            <person name="Haas B."/>
            <person name="Henn M.R."/>
            <person name="Nusbaum C."/>
            <person name="Birren B."/>
        </authorList>
    </citation>
    <scope>NUCLEOTIDE SEQUENCE [LARGE SCALE GENOMIC DNA]</scope>
    <source>
        <strain evidence="2">NA</strain>
    </source>
</reference>
<organism evidence="1 2">
    <name type="scientific">Wuchereria bancrofti</name>
    <dbReference type="NCBI Taxonomy" id="6293"/>
    <lineage>
        <taxon>Eukaryota</taxon>
        <taxon>Metazoa</taxon>
        <taxon>Ecdysozoa</taxon>
        <taxon>Nematoda</taxon>
        <taxon>Chromadorea</taxon>
        <taxon>Rhabditida</taxon>
        <taxon>Spirurina</taxon>
        <taxon>Spiruromorpha</taxon>
        <taxon>Filarioidea</taxon>
        <taxon>Onchocercidae</taxon>
        <taxon>Wuchereria</taxon>
    </lineage>
</organism>
<dbReference type="EMBL" id="ADBV01012547">
    <property type="protein sequence ID" value="EJW74274.1"/>
    <property type="molecule type" value="Genomic_DNA"/>
</dbReference>
<proteinExistence type="predicted"/>
<gene>
    <name evidence="1" type="ORF">WUBG_14819</name>
</gene>
<sequence>MTALQGTVPLSGTKNRRRGNLSSPLIKVIFPYRSAAPIHPSIYTILLNQVSIDFIWISRSV</sequence>
<evidence type="ECO:0000313" key="2">
    <source>
        <dbReference type="Proteomes" id="UP000004810"/>
    </source>
</evidence>
<feature type="non-terminal residue" evidence="1">
    <location>
        <position position="61"/>
    </location>
</feature>
<comment type="caution">
    <text evidence="1">The sequence shown here is derived from an EMBL/GenBank/DDBJ whole genome shotgun (WGS) entry which is preliminary data.</text>
</comment>
<dbReference type="Proteomes" id="UP000004810">
    <property type="component" value="Unassembled WGS sequence"/>
</dbReference>
<protein>
    <submittedName>
        <fullName evidence="1">Uncharacterized protein</fullName>
    </submittedName>
</protein>
<accession>J9EFT7</accession>
<dbReference type="AlphaFoldDB" id="J9EFT7"/>
<name>J9EFT7_WUCBA</name>
<evidence type="ECO:0000313" key="1">
    <source>
        <dbReference type="EMBL" id="EJW74274.1"/>
    </source>
</evidence>